<proteinExistence type="predicted"/>
<name>A0A3L8Q6R1_CHLGU</name>
<keyword evidence="4" id="KW-1185">Reference proteome</keyword>
<organism evidence="2 4">
    <name type="scientific">Chloebia gouldiae</name>
    <name type="common">Gouldian finch</name>
    <name type="synonym">Erythrura gouldiae</name>
    <dbReference type="NCBI Taxonomy" id="44316"/>
    <lineage>
        <taxon>Eukaryota</taxon>
        <taxon>Metazoa</taxon>
        <taxon>Chordata</taxon>
        <taxon>Craniata</taxon>
        <taxon>Vertebrata</taxon>
        <taxon>Euteleostomi</taxon>
        <taxon>Archelosauria</taxon>
        <taxon>Archosauria</taxon>
        <taxon>Dinosauria</taxon>
        <taxon>Saurischia</taxon>
        <taxon>Theropoda</taxon>
        <taxon>Coelurosauria</taxon>
        <taxon>Aves</taxon>
        <taxon>Neognathae</taxon>
        <taxon>Neoaves</taxon>
        <taxon>Telluraves</taxon>
        <taxon>Australaves</taxon>
        <taxon>Passeriformes</taxon>
        <taxon>Passeroidea</taxon>
        <taxon>Passeridae</taxon>
        <taxon>Chloebia</taxon>
    </lineage>
</organism>
<dbReference type="AlphaFoldDB" id="A0A3L8Q6R1"/>
<dbReference type="Proteomes" id="UP000276834">
    <property type="component" value="Unassembled WGS sequence"/>
</dbReference>
<accession>A0A3L8Q6R1</accession>
<reference evidence="2" key="2">
    <citation type="submission" date="2018-08" db="EMBL/GenBank/DDBJ databases">
        <authorList>
            <person name="Sabatino S.J."/>
        </authorList>
    </citation>
    <scope>NUCLEOTIDE SEQUENCE</scope>
    <source>
        <strain evidence="2">Red01</strain>
        <tissue evidence="2">Muscle</tissue>
    </source>
</reference>
<evidence type="ECO:0000313" key="2">
    <source>
        <dbReference type="EMBL" id="RLV63010.1"/>
    </source>
</evidence>
<evidence type="ECO:0000313" key="4">
    <source>
        <dbReference type="Proteomes" id="UP000276834"/>
    </source>
</evidence>
<feature type="compositionally biased region" description="Low complexity" evidence="1">
    <location>
        <begin position="102"/>
        <end position="113"/>
    </location>
</feature>
<evidence type="ECO:0000313" key="3">
    <source>
        <dbReference type="EMBL" id="RLV63011.1"/>
    </source>
</evidence>
<protein>
    <submittedName>
        <fullName evidence="2">Uncharacterized protein</fullName>
    </submittedName>
</protein>
<gene>
    <name evidence="2" type="ORF">DV515_00018713</name>
    <name evidence="3" type="ORF">DV515_00018714</name>
</gene>
<dbReference type="EMBL" id="QUSF01004416">
    <property type="protein sequence ID" value="RLV63010.1"/>
    <property type="molecule type" value="Genomic_DNA"/>
</dbReference>
<feature type="compositionally biased region" description="Low complexity" evidence="1">
    <location>
        <begin position="126"/>
        <end position="136"/>
    </location>
</feature>
<feature type="region of interest" description="Disordered" evidence="1">
    <location>
        <begin position="30"/>
        <end position="152"/>
    </location>
</feature>
<evidence type="ECO:0000256" key="1">
    <source>
        <dbReference type="SAM" id="MobiDB-lite"/>
    </source>
</evidence>
<comment type="caution">
    <text evidence="2">The sequence shown here is derived from an EMBL/GenBank/DDBJ whole genome shotgun (WGS) entry which is preliminary data.</text>
</comment>
<reference evidence="2 4" key="1">
    <citation type="journal article" date="2018" name="Proc. R. Soc. B">
        <title>A non-coding region near Follistatin controls head colour polymorphism in the Gouldian finch.</title>
        <authorList>
            <person name="Toomey M.B."/>
            <person name="Marques C.I."/>
            <person name="Andrade P."/>
            <person name="Araujo P.M."/>
            <person name="Sabatino S."/>
            <person name="Gazda M.A."/>
            <person name="Afonso S."/>
            <person name="Lopes R.J."/>
            <person name="Corbo J.C."/>
            <person name="Carneiro M."/>
        </authorList>
    </citation>
    <scope>NUCLEOTIDE SEQUENCE [LARGE SCALE GENOMIC DNA]</scope>
    <source>
        <strain evidence="2">Red01</strain>
        <tissue evidence="2">Muscle</tissue>
    </source>
</reference>
<sequence>MGGDPPNFGDKWSYPPNFGVPFRAAGRWKTCPPNFGVPQVEEPPQISGCPQSSRQPAGGGAPQISGCPQSSRQVEDLPPPALPAALGSRSGGSVPGAPHTLSSSKTPVSISSSCQGMGTVPEAKASHSAASPASSSTPFTVEKAPTSPRSLA</sequence>
<dbReference type="EMBL" id="QUSF01004415">
    <property type="protein sequence ID" value="RLV63011.1"/>
    <property type="molecule type" value="Genomic_DNA"/>
</dbReference>